<keyword evidence="4" id="KW-1185">Reference proteome</keyword>
<dbReference type="EMBL" id="JATAAI010000018">
    <property type="protein sequence ID" value="KAK1739255.1"/>
    <property type="molecule type" value="Genomic_DNA"/>
</dbReference>
<feature type="region of interest" description="Disordered" evidence="1">
    <location>
        <begin position="226"/>
        <end position="250"/>
    </location>
</feature>
<evidence type="ECO:0000313" key="3">
    <source>
        <dbReference type="EMBL" id="KAK1739255.1"/>
    </source>
</evidence>
<sequence length="318" mass="35524">MTMAKQLSYILLGDGDFTYSLDMCRYLAALSYAPSTTSGNDNQPPMISSNMTHHNVTCTGVDTSKEVKSKYKDADFILTNIQSINKRSDSTEQQSTKSRITTKIVHGVNAVEPTPDDDNHTPSLQHFDHVLFHHPHLGIEDAQLHKRFLLHFFHAATTRWMKPNGGLLYLTLVRGQCERWMCISGAERHGLVLLRRSKFCPPPPPPPSLSKEKTYYQLRRHQSGKSFANRRVMQGETTQPQRDGGDGESETLVFGRSCDYPLTSSSLDDNVGILPWENAETSPYVNGKSTEGEETKLSSDHVGSSTSLSADPYPCNYP</sequence>
<reference evidence="3" key="1">
    <citation type="submission" date="2023-06" db="EMBL/GenBank/DDBJ databases">
        <title>Survivors Of The Sea: Transcriptome response of Skeletonema marinoi to long-term dormancy.</title>
        <authorList>
            <person name="Pinder M.I.M."/>
            <person name="Kourtchenko O."/>
            <person name="Robertson E.K."/>
            <person name="Larsson T."/>
            <person name="Maumus F."/>
            <person name="Osuna-Cruz C.M."/>
            <person name="Vancaester E."/>
            <person name="Stenow R."/>
            <person name="Vandepoele K."/>
            <person name="Ploug H."/>
            <person name="Bruchert V."/>
            <person name="Godhe A."/>
            <person name="Topel M."/>
        </authorList>
    </citation>
    <scope>NUCLEOTIDE SEQUENCE</scope>
    <source>
        <strain evidence="3">R05AC</strain>
    </source>
</reference>
<evidence type="ECO:0000259" key="2">
    <source>
        <dbReference type="Pfam" id="PF10354"/>
    </source>
</evidence>
<comment type="caution">
    <text evidence="3">The sequence shown here is derived from an EMBL/GenBank/DDBJ whole genome shotgun (WGS) entry which is preliminary data.</text>
</comment>
<dbReference type="Proteomes" id="UP001224775">
    <property type="component" value="Unassembled WGS sequence"/>
</dbReference>
<feature type="domain" description="25S rRNA (uridine-N(3))-methyltransferase BMT5-like" evidence="2">
    <location>
        <begin position="11"/>
        <end position="200"/>
    </location>
</feature>
<feature type="region of interest" description="Disordered" evidence="1">
    <location>
        <begin position="278"/>
        <end position="318"/>
    </location>
</feature>
<feature type="compositionally biased region" description="Basic and acidic residues" evidence="1">
    <location>
        <begin position="290"/>
        <end position="299"/>
    </location>
</feature>
<dbReference type="GO" id="GO:0070042">
    <property type="term" value="F:rRNA (uridine-N3-)-methyltransferase activity"/>
    <property type="evidence" value="ECO:0007669"/>
    <property type="project" value="InterPro"/>
</dbReference>
<dbReference type="InterPro" id="IPR019446">
    <property type="entry name" value="BMT5-like"/>
</dbReference>
<evidence type="ECO:0000313" key="4">
    <source>
        <dbReference type="Proteomes" id="UP001224775"/>
    </source>
</evidence>
<protein>
    <recommendedName>
        <fullName evidence="2">25S rRNA (uridine-N(3))-methyltransferase BMT5-like domain-containing protein</fullName>
    </recommendedName>
</protein>
<dbReference type="Pfam" id="PF10354">
    <property type="entry name" value="BMT5-like"/>
    <property type="match status" value="1"/>
</dbReference>
<dbReference type="GO" id="GO:0070475">
    <property type="term" value="P:rRNA base methylation"/>
    <property type="evidence" value="ECO:0007669"/>
    <property type="project" value="InterPro"/>
</dbReference>
<accession>A0AAD8Y522</accession>
<evidence type="ECO:0000256" key="1">
    <source>
        <dbReference type="SAM" id="MobiDB-lite"/>
    </source>
</evidence>
<feature type="compositionally biased region" description="Polar residues" evidence="1">
    <location>
        <begin position="279"/>
        <end position="289"/>
    </location>
</feature>
<organism evidence="3 4">
    <name type="scientific">Skeletonema marinoi</name>
    <dbReference type="NCBI Taxonomy" id="267567"/>
    <lineage>
        <taxon>Eukaryota</taxon>
        <taxon>Sar</taxon>
        <taxon>Stramenopiles</taxon>
        <taxon>Ochrophyta</taxon>
        <taxon>Bacillariophyta</taxon>
        <taxon>Coscinodiscophyceae</taxon>
        <taxon>Thalassiosirophycidae</taxon>
        <taxon>Thalassiosirales</taxon>
        <taxon>Skeletonemataceae</taxon>
        <taxon>Skeletonema</taxon>
        <taxon>Skeletonema marinoi-dohrnii complex</taxon>
    </lineage>
</organism>
<gene>
    <name evidence="3" type="ORF">QTG54_009798</name>
</gene>
<name>A0AAD8Y522_9STRA</name>
<dbReference type="AlphaFoldDB" id="A0AAD8Y522"/>
<proteinExistence type="predicted"/>